<feature type="region of interest" description="Disordered" evidence="1">
    <location>
        <begin position="207"/>
        <end position="234"/>
    </location>
</feature>
<reference evidence="2 3" key="1">
    <citation type="submission" date="2021-01" db="EMBL/GenBank/DDBJ databases">
        <title>Adiantum capillus-veneris genome.</title>
        <authorList>
            <person name="Fang Y."/>
            <person name="Liao Q."/>
        </authorList>
    </citation>
    <scope>NUCLEOTIDE SEQUENCE [LARGE SCALE GENOMIC DNA]</scope>
    <source>
        <strain evidence="2">H3</strain>
        <tissue evidence="2">Leaf</tissue>
    </source>
</reference>
<dbReference type="AlphaFoldDB" id="A0A9D4ZLE1"/>
<sequence>MRGGLLLNPNLPSTSNLLNTHSRVEDLLFNDLHLNGKRKNKEKLDVDISNNHWKILRGIPVSKVPQDDSIKEVYKDAWEAYYATTRLPRLELPLVHKVLIEKQAGNMIPIGDRWGNEYRTLDCLEVREISWHGKPLFMDAPTQATARLEETAFYRETPAHTMRGVTRWSQHLQKEQRLGDLYFLLTLHLQLEGELEFEWNQLGNSSEQRDLERKSLEEDDELCTEDIMTSTQEK</sequence>
<comment type="caution">
    <text evidence="2">The sequence shown here is derived from an EMBL/GenBank/DDBJ whole genome shotgun (WGS) entry which is preliminary data.</text>
</comment>
<keyword evidence="3" id="KW-1185">Reference proteome</keyword>
<dbReference type="Proteomes" id="UP000886520">
    <property type="component" value="Chromosome 5"/>
</dbReference>
<gene>
    <name evidence="2" type="ORF">GOP47_0005452</name>
</gene>
<protein>
    <submittedName>
        <fullName evidence="2">Uncharacterized protein</fullName>
    </submittedName>
</protein>
<evidence type="ECO:0000313" key="3">
    <source>
        <dbReference type="Proteomes" id="UP000886520"/>
    </source>
</evidence>
<feature type="compositionally biased region" description="Basic and acidic residues" evidence="1">
    <location>
        <begin position="207"/>
        <end position="216"/>
    </location>
</feature>
<name>A0A9D4ZLE1_ADICA</name>
<evidence type="ECO:0000313" key="2">
    <source>
        <dbReference type="EMBL" id="KAI5079973.1"/>
    </source>
</evidence>
<organism evidence="2 3">
    <name type="scientific">Adiantum capillus-veneris</name>
    <name type="common">Maidenhair fern</name>
    <dbReference type="NCBI Taxonomy" id="13818"/>
    <lineage>
        <taxon>Eukaryota</taxon>
        <taxon>Viridiplantae</taxon>
        <taxon>Streptophyta</taxon>
        <taxon>Embryophyta</taxon>
        <taxon>Tracheophyta</taxon>
        <taxon>Polypodiopsida</taxon>
        <taxon>Polypodiidae</taxon>
        <taxon>Polypodiales</taxon>
        <taxon>Pteridineae</taxon>
        <taxon>Pteridaceae</taxon>
        <taxon>Vittarioideae</taxon>
        <taxon>Adiantum</taxon>
    </lineage>
</organism>
<proteinExistence type="predicted"/>
<dbReference type="EMBL" id="JABFUD020000005">
    <property type="protein sequence ID" value="KAI5079973.1"/>
    <property type="molecule type" value="Genomic_DNA"/>
</dbReference>
<evidence type="ECO:0000256" key="1">
    <source>
        <dbReference type="SAM" id="MobiDB-lite"/>
    </source>
</evidence>
<accession>A0A9D4ZLE1</accession>